<comment type="caution">
    <text evidence="8">The sequence shown here is derived from an EMBL/GenBank/DDBJ whole genome shotgun (WGS) entry which is preliminary data.</text>
</comment>
<dbReference type="RefSeq" id="WP_188588993.1">
    <property type="nucleotide sequence ID" value="NZ_BMGC01000071.1"/>
</dbReference>
<evidence type="ECO:0000256" key="5">
    <source>
        <dbReference type="RuleBase" id="RU361157"/>
    </source>
</evidence>
<feature type="transmembrane region" description="Helical" evidence="5">
    <location>
        <begin position="195"/>
        <end position="221"/>
    </location>
</feature>
<dbReference type="PROSITE" id="PS51012">
    <property type="entry name" value="ABC_TM2"/>
    <property type="match status" value="1"/>
</dbReference>
<feature type="region of interest" description="Disordered" evidence="6">
    <location>
        <begin position="1"/>
        <end position="44"/>
    </location>
</feature>
<reference evidence="8" key="1">
    <citation type="journal article" date="2014" name="Int. J. Syst. Evol. Microbiol.">
        <title>Complete genome sequence of Corynebacterium casei LMG S-19264T (=DSM 44701T), isolated from a smear-ripened cheese.</title>
        <authorList>
            <consortium name="US DOE Joint Genome Institute (JGI-PGF)"/>
            <person name="Walter F."/>
            <person name="Albersmeier A."/>
            <person name="Kalinowski J."/>
            <person name="Ruckert C."/>
        </authorList>
    </citation>
    <scope>NUCLEOTIDE SEQUENCE</scope>
    <source>
        <strain evidence="8">CGMCC 1.12827</strain>
    </source>
</reference>
<feature type="transmembrane region" description="Helical" evidence="5">
    <location>
        <begin position="289"/>
        <end position="308"/>
    </location>
</feature>
<dbReference type="GO" id="GO:0140359">
    <property type="term" value="F:ABC-type transporter activity"/>
    <property type="evidence" value="ECO:0007669"/>
    <property type="project" value="InterPro"/>
</dbReference>
<keyword evidence="9" id="KW-1185">Reference proteome</keyword>
<name>A0A916X1Z8_9ACTN</name>
<feature type="transmembrane region" description="Helical" evidence="5">
    <location>
        <begin position="83"/>
        <end position="103"/>
    </location>
</feature>
<dbReference type="InterPro" id="IPR013525">
    <property type="entry name" value="ABC2_TM"/>
</dbReference>
<keyword evidence="4 5" id="KW-0472">Membrane</keyword>
<evidence type="ECO:0000313" key="8">
    <source>
        <dbReference type="EMBL" id="GGB48414.1"/>
    </source>
</evidence>
<feature type="compositionally biased region" description="Basic and acidic residues" evidence="6">
    <location>
        <begin position="22"/>
        <end position="32"/>
    </location>
</feature>
<feature type="transmembrane region" description="Helical" evidence="5">
    <location>
        <begin position="115"/>
        <end position="137"/>
    </location>
</feature>
<proteinExistence type="inferred from homology"/>
<evidence type="ECO:0000256" key="2">
    <source>
        <dbReference type="ARBA" id="ARBA00022692"/>
    </source>
</evidence>
<keyword evidence="5" id="KW-0813">Transport</keyword>
<comment type="subcellular location">
    <subcellularLocation>
        <location evidence="5">Cell membrane</location>
        <topology evidence="5">Multi-pass membrane protein</topology>
    </subcellularLocation>
    <subcellularLocation>
        <location evidence="1">Membrane</location>
        <topology evidence="1">Multi-pass membrane protein</topology>
    </subcellularLocation>
</comment>
<evidence type="ECO:0000256" key="4">
    <source>
        <dbReference type="ARBA" id="ARBA00023136"/>
    </source>
</evidence>
<dbReference type="GO" id="GO:0005886">
    <property type="term" value="C:plasma membrane"/>
    <property type="evidence" value="ECO:0007669"/>
    <property type="project" value="UniProtKB-SubCell"/>
</dbReference>
<accession>A0A916X1Z8</accession>
<keyword evidence="5" id="KW-1003">Cell membrane</keyword>
<dbReference type="EMBL" id="BMGC01000071">
    <property type="protein sequence ID" value="GGB48414.1"/>
    <property type="molecule type" value="Genomic_DNA"/>
</dbReference>
<evidence type="ECO:0000256" key="1">
    <source>
        <dbReference type="ARBA" id="ARBA00004141"/>
    </source>
</evidence>
<evidence type="ECO:0000313" key="9">
    <source>
        <dbReference type="Proteomes" id="UP000621454"/>
    </source>
</evidence>
<gene>
    <name evidence="8" type="primary">drrC</name>
    <name evidence="8" type="ORF">GCM10011489_39430</name>
</gene>
<dbReference type="Pfam" id="PF01061">
    <property type="entry name" value="ABC2_membrane"/>
    <property type="match status" value="1"/>
</dbReference>
<protein>
    <recommendedName>
        <fullName evidence="5">Transport permease protein</fullName>
    </recommendedName>
</protein>
<evidence type="ECO:0000256" key="3">
    <source>
        <dbReference type="ARBA" id="ARBA00022989"/>
    </source>
</evidence>
<evidence type="ECO:0000256" key="6">
    <source>
        <dbReference type="SAM" id="MobiDB-lite"/>
    </source>
</evidence>
<dbReference type="InterPro" id="IPR047817">
    <property type="entry name" value="ABC2_TM_bact-type"/>
</dbReference>
<feature type="transmembrane region" description="Helical" evidence="5">
    <location>
        <begin position="228"/>
        <end position="249"/>
    </location>
</feature>
<feature type="domain" description="ABC transmembrane type-2" evidence="7">
    <location>
        <begin position="83"/>
        <end position="310"/>
    </location>
</feature>
<sequence>MSTSEAAPDTRPRLFAVDEPNSAERKSAEHSDAGVGTTPRDTEREIVTSAPTGEARGSGFGSWMRQSAILTRRQLLVLVRDRGTLFEGLVTPAFTMLMLNVVLGHGMELTTGHKAAYGIVPLAILIGSMFGSLAGAVRLTQERRTGVLTRLYVMPVHRAAELTSRVAAELVRILATSTVLLIIGFAIGFRVTHGVGSVLGILGIALLYGIAFSTMVLGLAVATVNFPLVQGLALLSTLLMFFNTGFAPASNYPGWMQPLVRHQPMSPAIEAMRGLSLGGPVARPLAETALWALVLFAVFAVPAVRGYTRAARNS</sequence>
<dbReference type="InterPro" id="IPR052902">
    <property type="entry name" value="ABC-2_transporter"/>
</dbReference>
<keyword evidence="3 5" id="KW-1133">Transmembrane helix</keyword>
<keyword evidence="2 5" id="KW-0812">Transmembrane</keyword>
<dbReference type="Proteomes" id="UP000621454">
    <property type="component" value="Unassembled WGS sequence"/>
</dbReference>
<evidence type="ECO:0000259" key="7">
    <source>
        <dbReference type="PROSITE" id="PS51012"/>
    </source>
</evidence>
<dbReference type="AlphaFoldDB" id="A0A916X1Z8"/>
<organism evidence="8 9">
    <name type="scientific">Gordonia jinhuaensis</name>
    <dbReference type="NCBI Taxonomy" id="1517702"/>
    <lineage>
        <taxon>Bacteria</taxon>
        <taxon>Bacillati</taxon>
        <taxon>Actinomycetota</taxon>
        <taxon>Actinomycetes</taxon>
        <taxon>Mycobacteriales</taxon>
        <taxon>Gordoniaceae</taxon>
        <taxon>Gordonia</taxon>
    </lineage>
</organism>
<feature type="transmembrane region" description="Helical" evidence="5">
    <location>
        <begin position="170"/>
        <end position="189"/>
    </location>
</feature>
<reference evidence="8" key="2">
    <citation type="submission" date="2020-09" db="EMBL/GenBank/DDBJ databases">
        <authorList>
            <person name="Sun Q."/>
            <person name="Zhou Y."/>
        </authorList>
    </citation>
    <scope>NUCLEOTIDE SEQUENCE</scope>
    <source>
        <strain evidence="8">CGMCC 1.12827</strain>
    </source>
</reference>
<dbReference type="PANTHER" id="PTHR43027:SF1">
    <property type="entry name" value="DOXORUBICIN RESISTANCE ABC TRANSPORTER PERMEASE PROTEIN DRRC-RELATED"/>
    <property type="match status" value="1"/>
</dbReference>
<dbReference type="PANTHER" id="PTHR43027">
    <property type="entry name" value="DOXORUBICIN RESISTANCE ABC TRANSPORTER PERMEASE PROTEIN DRRC-RELATED"/>
    <property type="match status" value="1"/>
</dbReference>
<comment type="similarity">
    <text evidence="5">Belongs to the ABC-2 integral membrane protein family.</text>
</comment>